<evidence type="ECO:0000313" key="6">
    <source>
        <dbReference type="EMBL" id="THG89774.1"/>
    </source>
</evidence>
<dbReference type="AlphaFoldDB" id="A0A4S4JX53"/>
<evidence type="ECO:0000313" key="7">
    <source>
        <dbReference type="Proteomes" id="UP000297014"/>
    </source>
</evidence>
<keyword evidence="2" id="KW-0813">Transport</keyword>
<evidence type="ECO:0000259" key="5">
    <source>
        <dbReference type="PROSITE" id="PS50893"/>
    </source>
</evidence>
<dbReference type="GO" id="GO:0016887">
    <property type="term" value="F:ATP hydrolysis activity"/>
    <property type="evidence" value="ECO:0007669"/>
    <property type="project" value="InterPro"/>
</dbReference>
<dbReference type="InterPro" id="IPR003439">
    <property type="entry name" value="ABC_transporter-like_ATP-bd"/>
</dbReference>
<protein>
    <submittedName>
        <fullName evidence="6">Molybdenum ABC transporter ATP-binding protein</fullName>
    </submittedName>
</protein>
<dbReference type="Proteomes" id="UP000297014">
    <property type="component" value="Unassembled WGS sequence"/>
</dbReference>
<dbReference type="PROSITE" id="PS50893">
    <property type="entry name" value="ABC_TRANSPORTER_2"/>
    <property type="match status" value="1"/>
</dbReference>
<sequence>MNISNILEENLMKVVQLKDVSFRRWNRLILNKINWHVQKGEHWVLLGLNGSGKTSLLKLITGYEWASGGEITVLNERFGQTNIHELRKTIGWVSSSLDERFAARASDTTLEVVLSGRHASVGLYEDMTDEDKEAALQFLRLLKMENYKDSAFHTLSQGEKRRTMIARALMSEPKILILDEPCNGLDVYIREQLLETIEGIMKLEDGPTILYVTHHLEEVLPSVTNALLLRSGKIIAQGPKKGILTEPYLSDCFQLPVNIQWQKGRPWLAIKN</sequence>
<reference evidence="6 7" key="1">
    <citation type="submission" date="2014-01" db="EMBL/GenBank/DDBJ databases">
        <title>Draft genome sequencing of Bacillus alcalophilus CGMCC 1.3604.</title>
        <authorList>
            <person name="Yang J."/>
            <person name="Diao L."/>
            <person name="Yang S."/>
        </authorList>
    </citation>
    <scope>NUCLEOTIDE SEQUENCE [LARGE SCALE GENOMIC DNA]</scope>
    <source>
        <strain evidence="6 7">CGMCC 1.3604</strain>
    </source>
</reference>
<dbReference type="Pfam" id="PF00005">
    <property type="entry name" value="ABC_tran"/>
    <property type="match status" value="1"/>
</dbReference>
<proteinExistence type="inferred from homology"/>
<dbReference type="SMART" id="SM00382">
    <property type="entry name" value="AAA"/>
    <property type="match status" value="1"/>
</dbReference>
<gene>
    <name evidence="6" type="ORF">AJ85_15245</name>
</gene>
<organism evidence="6 7">
    <name type="scientific">Alkalihalobacillus alcalophilus ATCC 27647 = CGMCC 1.3604</name>
    <dbReference type="NCBI Taxonomy" id="1218173"/>
    <lineage>
        <taxon>Bacteria</taxon>
        <taxon>Bacillati</taxon>
        <taxon>Bacillota</taxon>
        <taxon>Bacilli</taxon>
        <taxon>Bacillales</taxon>
        <taxon>Bacillaceae</taxon>
        <taxon>Alkalihalobacillus</taxon>
    </lineage>
</organism>
<dbReference type="InterPro" id="IPR027417">
    <property type="entry name" value="P-loop_NTPase"/>
</dbReference>
<keyword evidence="3" id="KW-0547">Nucleotide-binding</keyword>
<name>A0A4S4JX53_ALKAL</name>
<dbReference type="InterPro" id="IPR050153">
    <property type="entry name" value="Metal_Ion_Import_ABC"/>
</dbReference>
<comment type="caution">
    <text evidence="6">The sequence shown here is derived from an EMBL/GenBank/DDBJ whole genome shotgun (WGS) entry which is preliminary data.</text>
</comment>
<feature type="domain" description="ABC transporter" evidence="5">
    <location>
        <begin position="15"/>
        <end position="256"/>
    </location>
</feature>
<evidence type="ECO:0000256" key="1">
    <source>
        <dbReference type="ARBA" id="ARBA00005417"/>
    </source>
</evidence>
<evidence type="ECO:0000256" key="3">
    <source>
        <dbReference type="ARBA" id="ARBA00022741"/>
    </source>
</evidence>
<accession>A0A4S4JX53</accession>
<dbReference type="Gene3D" id="3.40.50.300">
    <property type="entry name" value="P-loop containing nucleotide triphosphate hydrolases"/>
    <property type="match status" value="1"/>
</dbReference>
<evidence type="ECO:0000256" key="4">
    <source>
        <dbReference type="ARBA" id="ARBA00022840"/>
    </source>
</evidence>
<keyword evidence="4 6" id="KW-0067">ATP-binding</keyword>
<dbReference type="GO" id="GO:0005524">
    <property type="term" value="F:ATP binding"/>
    <property type="evidence" value="ECO:0007669"/>
    <property type="project" value="UniProtKB-KW"/>
</dbReference>
<dbReference type="InterPro" id="IPR003593">
    <property type="entry name" value="AAA+_ATPase"/>
</dbReference>
<dbReference type="PANTHER" id="PTHR42734:SF17">
    <property type="entry name" value="METAL TRANSPORT SYSTEM ATP-BINDING PROTEIN TM_0124-RELATED"/>
    <property type="match status" value="1"/>
</dbReference>
<comment type="similarity">
    <text evidence="1">Belongs to the ABC transporter superfamily.</text>
</comment>
<dbReference type="SUPFAM" id="SSF52540">
    <property type="entry name" value="P-loop containing nucleoside triphosphate hydrolases"/>
    <property type="match status" value="1"/>
</dbReference>
<dbReference type="PANTHER" id="PTHR42734">
    <property type="entry name" value="METAL TRANSPORT SYSTEM ATP-BINDING PROTEIN TM_0124-RELATED"/>
    <property type="match status" value="1"/>
</dbReference>
<evidence type="ECO:0000256" key="2">
    <source>
        <dbReference type="ARBA" id="ARBA00022448"/>
    </source>
</evidence>
<dbReference type="EMBL" id="JALP01000196">
    <property type="protein sequence ID" value="THG89774.1"/>
    <property type="molecule type" value="Genomic_DNA"/>
</dbReference>